<organism evidence="3 4">
    <name type="scientific">Bifiguratus adelaidae</name>
    <dbReference type="NCBI Taxonomy" id="1938954"/>
    <lineage>
        <taxon>Eukaryota</taxon>
        <taxon>Fungi</taxon>
        <taxon>Fungi incertae sedis</taxon>
        <taxon>Mucoromycota</taxon>
        <taxon>Mucoromycotina</taxon>
        <taxon>Endogonomycetes</taxon>
        <taxon>Endogonales</taxon>
        <taxon>Endogonales incertae sedis</taxon>
        <taxon>Bifiguratus</taxon>
    </lineage>
</organism>
<proteinExistence type="predicted"/>
<dbReference type="InterPro" id="IPR051642">
    <property type="entry name" value="SWI6-like"/>
</dbReference>
<feature type="region of interest" description="Disordered" evidence="1">
    <location>
        <begin position="228"/>
        <end position="286"/>
    </location>
</feature>
<dbReference type="GO" id="GO:0000981">
    <property type="term" value="F:DNA-binding transcription factor activity, RNA polymerase II-specific"/>
    <property type="evidence" value="ECO:0007669"/>
    <property type="project" value="UniProtKB-ARBA"/>
</dbReference>
<dbReference type="InterPro" id="IPR003163">
    <property type="entry name" value="Tscrpt_reg_HTH_APSES-type"/>
</dbReference>
<evidence type="ECO:0000313" key="3">
    <source>
        <dbReference type="EMBL" id="OZJ03534.1"/>
    </source>
</evidence>
<dbReference type="PANTHER" id="PTHR43828">
    <property type="entry name" value="ASPARAGINASE"/>
    <property type="match status" value="1"/>
</dbReference>
<dbReference type="GO" id="GO:0030907">
    <property type="term" value="C:MBF transcription complex"/>
    <property type="evidence" value="ECO:0007669"/>
    <property type="project" value="TreeGrafter"/>
</dbReference>
<accession>A0A261XZ57</accession>
<feature type="compositionally biased region" description="Acidic residues" evidence="1">
    <location>
        <begin position="261"/>
        <end position="276"/>
    </location>
</feature>
<feature type="region of interest" description="Disordered" evidence="1">
    <location>
        <begin position="316"/>
        <end position="356"/>
    </location>
</feature>
<dbReference type="AlphaFoldDB" id="A0A261XZ57"/>
<evidence type="ECO:0000313" key="4">
    <source>
        <dbReference type="Proteomes" id="UP000242875"/>
    </source>
</evidence>
<keyword evidence="4" id="KW-1185">Reference proteome</keyword>
<comment type="caution">
    <text evidence="3">The sequence shown here is derived from an EMBL/GenBank/DDBJ whole genome shotgun (WGS) entry which is preliminary data.</text>
</comment>
<feature type="compositionally biased region" description="Pro residues" evidence="1">
    <location>
        <begin position="235"/>
        <end position="244"/>
    </location>
</feature>
<reference evidence="3 4" key="1">
    <citation type="journal article" date="2017" name="Mycologia">
        <title>Bifiguratus adelaidae, gen. et sp. nov., a new member of Mucoromycotina in endophytic and soil-dwelling habitats.</title>
        <authorList>
            <person name="Torres-Cruz T.J."/>
            <person name="Billingsley Tobias T.L."/>
            <person name="Almatruk M."/>
            <person name="Hesse C."/>
            <person name="Kuske C.R."/>
            <person name="Desiro A."/>
            <person name="Benucci G.M."/>
            <person name="Bonito G."/>
            <person name="Stajich J.E."/>
            <person name="Dunlap C."/>
            <person name="Arnold A.E."/>
            <person name="Porras-Alfaro A."/>
        </authorList>
    </citation>
    <scope>NUCLEOTIDE SEQUENCE [LARGE SCALE GENOMIC DNA]</scope>
    <source>
        <strain evidence="3 4">AZ0501</strain>
    </source>
</reference>
<dbReference type="SUPFAM" id="SSF54616">
    <property type="entry name" value="DNA-binding domain of Mlu1-box binding protein MBP1"/>
    <property type="match status" value="1"/>
</dbReference>
<feature type="region of interest" description="Disordered" evidence="1">
    <location>
        <begin position="1"/>
        <end position="36"/>
    </location>
</feature>
<dbReference type="Gene3D" id="3.10.260.10">
    <property type="entry name" value="Transcription regulator HTH, APSES-type DNA-binding domain"/>
    <property type="match status" value="1"/>
</dbReference>
<gene>
    <name evidence="3" type="ORF">BZG36_03430</name>
</gene>
<evidence type="ECO:0000259" key="2">
    <source>
        <dbReference type="PROSITE" id="PS51299"/>
    </source>
</evidence>
<evidence type="ECO:0000256" key="1">
    <source>
        <dbReference type="SAM" id="MobiDB-lite"/>
    </source>
</evidence>
<feature type="domain" description="HTH APSES-type" evidence="2">
    <location>
        <begin position="44"/>
        <end position="154"/>
    </location>
</feature>
<dbReference type="PROSITE" id="PS51299">
    <property type="entry name" value="HTH_APSES"/>
    <property type="match status" value="1"/>
</dbReference>
<dbReference type="InterPro" id="IPR036887">
    <property type="entry name" value="HTH_APSES_sf"/>
</dbReference>
<protein>
    <recommendedName>
        <fullName evidence="2">HTH APSES-type domain-containing protein</fullName>
    </recommendedName>
</protein>
<sequence>MLSAAHSPLGTPSPVSSPPPDANDSPDWRPHIVSGQKSKIKKAKYSTSLDPRGYIPVYEYSINAQPIMWDRESGYVHFTGIWKALGNSKSDIVKMVDSNPNIKVKKIRGGFLKIQGTWIPFSDALTLCKRTAYPIRKELVPVFGPKFPSEAYDPSHPEYGCLLLAPRDAMSKYKVEQGRRFSTGNLKSPHAKDKAPMMKRKMSDFGVSVDMHNSRSIKESGWKRREKFAPFSRKPAPPPGPPGPGRLGYGMKSMSVANLLNDDDSSDDSMDEDSEDEKAPSMTRTPSATFRVVPTFASSKPDFGNVVVYGRVEDRFPPTPPLGGSPPTFLRHSPDYPTPPMSANSSFSSSLPKPTPATEDLIERINATILLQQLSQDDGCRPFRPQKPPVDVPSLVVVGNQEFRICWDE</sequence>
<dbReference type="GO" id="GO:0033309">
    <property type="term" value="C:SBF transcription complex"/>
    <property type="evidence" value="ECO:0007669"/>
    <property type="project" value="TreeGrafter"/>
</dbReference>
<dbReference type="PANTHER" id="PTHR43828:SF5">
    <property type="entry name" value="TRANSCRIPTIONAL REPRESSOR XBP1"/>
    <property type="match status" value="1"/>
</dbReference>
<dbReference type="OrthoDB" id="5562739at2759"/>
<dbReference type="EMBL" id="MVBO01000081">
    <property type="protein sequence ID" value="OZJ03534.1"/>
    <property type="molecule type" value="Genomic_DNA"/>
</dbReference>
<name>A0A261XZ57_9FUNG</name>
<dbReference type="Proteomes" id="UP000242875">
    <property type="component" value="Unassembled WGS sequence"/>
</dbReference>
<dbReference type="GO" id="GO:0003677">
    <property type="term" value="F:DNA binding"/>
    <property type="evidence" value="ECO:0007669"/>
    <property type="project" value="InterPro"/>
</dbReference>
<feature type="compositionally biased region" description="Low complexity" evidence="1">
    <location>
        <begin position="341"/>
        <end position="352"/>
    </location>
</feature>